<name>A0ABV0PP27_9TELE</name>
<evidence type="ECO:0000313" key="2">
    <source>
        <dbReference type="Proteomes" id="UP001476798"/>
    </source>
</evidence>
<dbReference type="EMBL" id="JAHRIO010081205">
    <property type="protein sequence ID" value="MEQ2185238.1"/>
    <property type="molecule type" value="Genomic_DNA"/>
</dbReference>
<gene>
    <name evidence="1" type="ORF">GOODEAATRI_016228</name>
</gene>
<dbReference type="Proteomes" id="UP001476798">
    <property type="component" value="Unassembled WGS sequence"/>
</dbReference>
<protein>
    <submittedName>
        <fullName evidence="1">Uncharacterized protein</fullName>
    </submittedName>
</protein>
<keyword evidence="2" id="KW-1185">Reference proteome</keyword>
<proteinExistence type="predicted"/>
<sequence>SHSDKRLSNRLTGFVPPSYPLLRHQSWSSANTSRAACDCLTTSDAQDGCSTGCDSHILPG</sequence>
<comment type="caution">
    <text evidence="1">The sequence shown here is derived from an EMBL/GenBank/DDBJ whole genome shotgun (WGS) entry which is preliminary data.</text>
</comment>
<reference evidence="1 2" key="1">
    <citation type="submission" date="2021-06" db="EMBL/GenBank/DDBJ databases">
        <authorList>
            <person name="Palmer J.M."/>
        </authorList>
    </citation>
    <scope>NUCLEOTIDE SEQUENCE [LARGE SCALE GENOMIC DNA]</scope>
    <source>
        <strain evidence="1 2">GA_2019</strain>
        <tissue evidence="1">Muscle</tissue>
    </source>
</reference>
<accession>A0ABV0PP27</accession>
<feature type="non-terminal residue" evidence="1">
    <location>
        <position position="1"/>
    </location>
</feature>
<evidence type="ECO:0000313" key="1">
    <source>
        <dbReference type="EMBL" id="MEQ2185238.1"/>
    </source>
</evidence>
<organism evidence="1 2">
    <name type="scientific">Goodea atripinnis</name>
    <dbReference type="NCBI Taxonomy" id="208336"/>
    <lineage>
        <taxon>Eukaryota</taxon>
        <taxon>Metazoa</taxon>
        <taxon>Chordata</taxon>
        <taxon>Craniata</taxon>
        <taxon>Vertebrata</taxon>
        <taxon>Euteleostomi</taxon>
        <taxon>Actinopterygii</taxon>
        <taxon>Neopterygii</taxon>
        <taxon>Teleostei</taxon>
        <taxon>Neoteleostei</taxon>
        <taxon>Acanthomorphata</taxon>
        <taxon>Ovalentaria</taxon>
        <taxon>Atherinomorphae</taxon>
        <taxon>Cyprinodontiformes</taxon>
        <taxon>Goodeidae</taxon>
        <taxon>Goodea</taxon>
    </lineage>
</organism>